<comment type="catalytic activity">
    <reaction evidence="16">
        <text>(5Z,8Z,11Z,14Z)-eicosatetraenoyl-CoA + H2O = (5Z,8Z,11Z,14Z)-eicosatetraenoate + CoA + H(+)</text>
        <dbReference type="Rhea" id="RHEA:40151"/>
        <dbReference type="ChEBI" id="CHEBI:15377"/>
        <dbReference type="ChEBI" id="CHEBI:15378"/>
        <dbReference type="ChEBI" id="CHEBI:32395"/>
        <dbReference type="ChEBI" id="CHEBI:57287"/>
        <dbReference type="ChEBI" id="CHEBI:57368"/>
    </reaction>
    <physiologicalReaction direction="left-to-right" evidence="16">
        <dbReference type="Rhea" id="RHEA:40152"/>
    </physiologicalReaction>
</comment>
<evidence type="ECO:0000256" key="27">
    <source>
        <dbReference type="SAM" id="MobiDB-lite"/>
    </source>
</evidence>
<keyword evidence="6" id="KW-0963">Cytoplasm</keyword>
<dbReference type="CDD" id="cd03443">
    <property type="entry name" value="PaaI_thioesterase"/>
    <property type="match status" value="1"/>
</dbReference>
<keyword evidence="13" id="KW-0496">Mitochondrion</keyword>
<comment type="similarity">
    <text evidence="18">Belongs to the THEM4/THEM5 thioesterase family.</text>
</comment>
<name>A0A9N8DW60_9STRA</name>
<dbReference type="EMBL" id="CAICTM010000291">
    <property type="protein sequence ID" value="CAB9507094.1"/>
    <property type="molecule type" value="Genomic_DNA"/>
</dbReference>
<keyword evidence="11" id="KW-0809">Transit peptide</keyword>
<dbReference type="PANTHER" id="PTHR12418:SF19">
    <property type="entry name" value="ACYL-COENZYME A THIOESTERASE THEM4"/>
    <property type="match status" value="1"/>
</dbReference>
<evidence type="ECO:0000256" key="2">
    <source>
        <dbReference type="ARBA" id="ARBA00004569"/>
    </source>
</evidence>
<sequence>MTLLSTNPALEESLPTTTTDPDRLNTERDNDLCLNLPAWVEQLRDDWGEPLGVPEWDDVDSYRQKNGWQGRDLVHDHHAPVRVLEYFVQYGSGIITDNNTCISSKGGVDTTLTGICHFTPRAESHKGFCHGGSMTGLMDDVIGWCAFLTTGTCRPWTGFTVQVNTSLKKPIRVDSFLLVKAKITKVERRKVSVTAELIDPANNKVPCMPWEKELVVLNKEFLPEQQQHQPRTRHKTTTI</sequence>
<evidence type="ECO:0000256" key="21">
    <source>
        <dbReference type="ARBA" id="ARBA00043210"/>
    </source>
</evidence>
<organism evidence="29 30">
    <name type="scientific">Seminavis robusta</name>
    <dbReference type="NCBI Taxonomy" id="568900"/>
    <lineage>
        <taxon>Eukaryota</taxon>
        <taxon>Sar</taxon>
        <taxon>Stramenopiles</taxon>
        <taxon>Ochrophyta</taxon>
        <taxon>Bacillariophyta</taxon>
        <taxon>Bacillariophyceae</taxon>
        <taxon>Bacillariophycidae</taxon>
        <taxon>Naviculales</taxon>
        <taxon>Naviculaceae</taxon>
        <taxon>Seminavis</taxon>
    </lineage>
</organism>
<comment type="caution">
    <text evidence="29">The sequence shown here is derived from an EMBL/GenBank/DDBJ whole genome shotgun (WGS) entry which is preliminary data.</text>
</comment>
<comment type="catalytic activity">
    <reaction evidence="17">
        <text>(9Z)-octadecenoyl-CoA + H2O = (9Z)-octadecenoate + CoA + H(+)</text>
        <dbReference type="Rhea" id="RHEA:40139"/>
        <dbReference type="ChEBI" id="CHEBI:15377"/>
        <dbReference type="ChEBI" id="CHEBI:15378"/>
        <dbReference type="ChEBI" id="CHEBI:30823"/>
        <dbReference type="ChEBI" id="CHEBI:57287"/>
        <dbReference type="ChEBI" id="CHEBI:57387"/>
    </reaction>
    <physiologicalReaction direction="left-to-right" evidence="17">
        <dbReference type="Rhea" id="RHEA:40140"/>
    </physiologicalReaction>
</comment>
<evidence type="ECO:0000256" key="9">
    <source>
        <dbReference type="ARBA" id="ARBA00022801"/>
    </source>
</evidence>
<evidence type="ECO:0000256" key="12">
    <source>
        <dbReference type="ARBA" id="ARBA00023098"/>
    </source>
</evidence>
<evidence type="ECO:0000256" key="6">
    <source>
        <dbReference type="ARBA" id="ARBA00022490"/>
    </source>
</evidence>
<keyword evidence="15" id="KW-0966">Cell projection</keyword>
<dbReference type="EC" id="3.1.2.2" evidence="19"/>
<protein>
    <recommendedName>
        <fullName evidence="20">Acyl-coenzyme A thioesterase THEM4</fullName>
        <ecNumber evidence="19">3.1.2.2</ecNumber>
    </recommendedName>
    <alternativeName>
        <fullName evidence="21">Thioesterase superfamily member 4</fullName>
    </alternativeName>
</protein>
<keyword evidence="9" id="KW-0378">Hydrolase</keyword>
<comment type="catalytic activity">
    <reaction evidence="22">
        <text>octanoyl-CoA + H2O = octanoate + CoA + H(+)</text>
        <dbReference type="Rhea" id="RHEA:30143"/>
        <dbReference type="ChEBI" id="CHEBI:15377"/>
        <dbReference type="ChEBI" id="CHEBI:15378"/>
        <dbReference type="ChEBI" id="CHEBI:25646"/>
        <dbReference type="ChEBI" id="CHEBI:57287"/>
        <dbReference type="ChEBI" id="CHEBI:57386"/>
    </reaction>
    <physiologicalReaction direction="left-to-right" evidence="22">
        <dbReference type="Rhea" id="RHEA:30144"/>
    </physiologicalReaction>
</comment>
<dbReference type="OrthoDB" id="506431at2759"/>
<keyword evidence="12" id="KW-0443">Lipid metabolism</keyword>
<evidence type="ECO:0000256" key="26">
    <source>
        <dbReference type="ARBA" id="ARBA00048180"/>
    </source>
</evidence>
<keyword evidence="7" id="KW-0053">Apoptosis</keyword>
<dbReference type="Pfam" id="PF03061">
    <property type="entry name" value="4HBT"/>
    <property type="match status" value="1"/>
</dbReference>
<evidence type="ECO:0000313" key="30">
    <source>
        <dbReference type="Proteomes" id="UP001153069"/>
    </source>
</evidence>
<evidence type="ECO:0000256" key="20">
    <source>
        <dbReference type="ARBA" id="ARBA00040123"/>
    </source>
</evidence>
<dbReference type="AlphaFoldDB" id="A0A9N8DW60"/>
<feature type="region of interest" description="Disordered" evidence="27">
    <location>
        <begin position="1"/>
        <end position="28"/>
    </location>
</feature>
<evidence type="ECO:0000256" key="25">
    <source>
        <dbReference type="ARBA" id="ARBA00048074"/>
    </source>
</evidence>
<evidence type="ECO:0000256" key="7">
    <source>
        <dbReference type="ARBA" id="ARBA00022703"/>
    </source>
</evidence>
<reference evidence="29" key="1">
    <citation type="submission" date="2020-06" db="EMBL/GenBank/DDBJ databases">
        <authorList>
            <consortium name="Plant Systems Biology data submission"/>
        </authorList>
    </citation>
    <scope>NUCLEOTIDE SEQUENCE</scope>
    <source>
        <strain evidence="29">D6</strain>
    </source>
</reference>
<comment type="catalytic activity">
    <reaction evidence="23">
        <text>hexadecanoyl-CoA + H2O = hexadecanoate + CoA + H(+)</text>
        <dbReference type="Rhea" id="RHEA:16645"/>
        <dbReference type="ChEBI" id="CHEBI:7896"/>
        <dbReference type="ChEBI" id="CHEBI:15377"/>
        <dbReference type="ChEBI" id="CHEBI:15378"/>
        <dbReference type="ChEBI" id="CHEBI:57287"/>
        <dbReference type="ChEBI" id="CHEBI:57379"/>
        <dbReference type="EC" id="3.1.2.2"/>
    </reaction>
    <physiologicalReaction direction="left-to-right" evidence="23">
        <dbReference type="Rhea" id="RHEA:16646"/>
    </physiologicalReaction>
</comment>
<feature type="compositionally biased region" description="Polar residues" evidence="27">
    <location>
        <begin position="1"/>
        <end position="19"/>
    </location>
</feature>
<proteinExistence type="inferred from homology"/>
<dbReference type="InterPro" id="IPR052365">
    <property type="entry name" value="THEM4/THEM5_acyl-CoA_thioest"/>
</dbReference>
<evidence type="ECO:0000259" key="28">
    <source>
        <dbReference type="Pfam" id="PF03061"/>
    </source>
</evidence>
<gene>
    <name evidence="29" type="ORF">SEMRO_292_G109730.1</name>
</gene>
<comment type="subcellular location">
    <subcellularLocation>
        <location evidence="3">Cell projection</location>
        <location evidence="3">Ruffle membrane</location>
    </subcellularLocation>
    <subcellularLocation>
        <location evidence="1">Cytoplasm</location>
    </subcellularLocation>
    <subcellularLocation>
        <location evidence="4">Mitochondrion inner membrane</location>
        <topology evidence="4">Peripheral membrane protein</topology>
    </subcellularLocation>
    <subcellularLocation>
        <location evidence="2">Mitochondrion intermembrane space</location>
    </subcellularLocation>
</comment>
<evidence type="ECO:0000256" key="11">
    <source>
        <dbReference type="ARBA" id="ARBA00022946"/>
    </source>
</evidence>
<keyword evidence="5" id="KW-1003">Cell membrane</keyword>
<comment type="catalytic activity">
    <reaction evidence="25">
        <text>dodecanoyl-CoA + H2O = dodecanoate + CoA + H(+)</text>
        <dbReference type="Rhea" id="RHEA:30135"/>
        <dbReference type="ChEBI" id="CHEBI:15377"/>
        <dbReference type="ChEBI" id="CHEBI:15378"/>
        <dbReference type="ChEBI" id="CHEBI:18262"/>
        <dbReference type="ChEBI" id="CHEBI:57287"/>
        <dbReference type="ChEBI" id="CHEBI:57375"/>
    </reaction>
    <physiologicalReaction direction="left-to-right" evidence="25">
        <dbReference type="Rhea" id="RHEA:30136"/>
    </physiologicalReaction>
</comment>
<evidence type="ECO:0000256" key="22">
    <source>
        <dbReference type="ARBA" id="ARBA00047588"/>
    </source>
</evidence>
<comment type="catalytic activity">
    <reaction evidence="24">
        <text>decanoyl-CoA + H2O = decanoate + CoA + H(+)</text>
        <dbReference type="Rhea" id="RHEA:40059"/>
        <dbReference type="ChEBI" id="CHEBI:15377"/>
        <dbReference type="ChEBI" id="CHEBI:15378"/>
        <dbReference type="ChEBI" id="CHEBI:27689"/>
        <dbReference type="ChEBI" id="CHEBI:57287"/>
        <dbReference type="ChEBI" id="CHEBI:61430"/>
    </reaction>
    <physiologicalReaction direction="left-to-right" evidence="24">
        <dbReference type="Rhea" id="RHEA:40060"/>
    </physiologicalReaction>
</comment>
<evidence type="ECO:0000256" key="1">
    <source>
        <dbReference type="ARBA" id="ARBA00004496"/>
    </source>
</evidence>
<dbReference type="GO" id="GO:0005743">
    <property type="term" value="C:mitochondrial inner membrane"/>
    <property type="evidence" value="ECO:0007669"/>
    <property type="project" value="UniProtKB-SubCell"/>
</dbReference>
<evidence type="ECO:0000256" key="14">
    <source>
        <dbReference type="ARBA" id="ARBA00023136"/>
    </source>
</evidence>
<keyword evidence="8" id="KW-0999">Mitochondrion inner membrane</keyword>
<dbReference type="SUPFAM" id="SSF54637">
    <property type="entry name" value="Thioesterase/thiol ester dehydrase-isomerase"/>
    <property type="match status" value="1"/>
</dbReference>
<dbReference type="GO" id="GO:0016787">
    <property type="term" value="F:hydrolase activity"/>
    <property type="evidence" value="ECO:0007669"/>
    <property type="project" value="UniProtKB-KW"/>
</dbReference>
<accession>A0A9N8DW60</accession>
<dbReference type="PANTHER" id="PTHR12418">
    <property type="entry name" value="ACYL-COENZYME A THIOESTERASE THEM4"/>
    <property type="match status" value="1"/>
</dbReference>
<dbReference type="GO" id="GO:0006631">
    <property type="term" value="P:fatty acid metabolic process"/>
    <property type="evidence" value="ECO:0007669"/>
    <property type="project" value="UniProtKB-KW"/>
</dbReference>
<comment type="catalytic activity">
    <reaction evidence="26">
        <text>tetradecanoyl-CoA + H2O = tetradecanoate + CoA + H(+)</text>
        <dbReference type="Rhea" id="RHEA:40119"/>
        <dbReference type="ChEBI" id="CHEBI:15377"/>
        <dbReference type="ChEBI" id="CHEBI:15378"/>
        <dbReference type="ChEBI" id="CHEBI:30807"/>
        <dbReference type="ChEBI" id="CHEBI:57287"/>
        <dbReference type="ChEBI" id="CHEBI:57385"/>
    </reaction>
    <physiologicalReaction direction="left-to-right" evidence="26">
        <dbReference type="Rhea" id="RHEA:40120"/>
    </physiologicalReaction>
</comment>
<evidence type="ECO:0000256" key="19">
    <source>
        <dbReference type="ARBA" id="ARBA00038848"/>
    </source>
</evidence>
<evidence type="ECO:0000256" key="5">
    <source>
        <dbReference type="ARBA" id="ARBA00022475"/>
    </source>
</evidence>
<dbReference type="InterPro" id="IPR029069">
    <property type="entry name" value="HotDog_dom_sf"/>
</dbReference>
<evidence type="ECO:0000256" key="13">
    <source>
        <dbReference type="ARBA" id="ARBA00023128"/>
    </source>
</evidence>
<evidence type="ECO:0000256" key="24">
    <source>
        <dbReference type="ARBA" id="ARBA00047969"/>
    </source>
</evidence>
<dbReference type="Gene3D" id="3.10.129.10">
    <property type="entry name" value="Hotdog Thioesterase"/>
    <property type="match status" value="1"/>
</dbReference>
<evidence type="ECO:0000256" key="8">
    <source>
        <dbReference type="ARBA" id="ARBA00022792"/>
    </source>
</evidence>
<evidence type="ECO:0000256" key="3">
    <source>
        <dbReference type="ARBA" id="ARBA00004632"/>
    </source>
</evidence>
<keyword evidence="10" id="KW-0276">Fatty acid metabolism</keyword>
<evidence type="ECO:0000256" key="4">
    <source>
        <dbReference type="ARBA" id="ARBA00004637"/>
    </source>
</evidence>
<keyword evidence="14" id="KW-0472">Membrane</keyword>
<dbReference type="GO" id="GO:0005758">
    <property type="term" value="C:mitochondrial intermembrane space"/>
    <property type="evidence" value="ECO:0007669"/>
    <property type="project" value="UniProtKB-SubCell"/>
</dbReference>
<evidence type="ECO:0000256" key="18">
    <source>
        <dbReference type="ARBA" id="ARBA00038456"/>
    </source>
</evidence>
<evidence type="ECO:0000256" key="10">
    <source>
        <dbReference type="ARBA" id="ARBA00022832"/>
    </source>
</evidence>
<dbReference type="InterPro" id="IPR006683">
    <property type="entry name" value="Thioestr_dom"/>
</dbReference>
<keyword evidence="30" id="KW-1185">Reference proteome</keyword>
<dbReference type="GO" id="GO:0032587">
    <property type="term" value="C:ruffle membrane"/>
    <property type="evidence" value="ECO:0007669"/>
    <property type="project" value="UniProtKB-SubCell"/>
</dbReference>
<evidence type="ECO:0000256" key="23">
    <source>
        <dbReference type="ARBA" id="ARBA00047734"/>
    </source>
</evidence>
<feature type="domain" description="Thioesterase" evidence="28">
    <location>
        <begin position="127"/>
        <end position="200"/>
    </location>
</feature>
<dbReference type="Proteomes" id="UP001153069">
    <property type="component" value="Unassembled WGS sequence"/>
</dbReference>
<evidence type="ECO:0000256" key="17">
    <source>
        <dbReference type="ARBA" id="ARBA00037002"/>
    </source>
</evidence>
<evidence type="ECO:0000256" key="15">
    <source>
        <dbReference type="ARBA" id="ARBA00023273"/>
    </source>
</evidence>
<evidence type="ECO:0000313" key="29">
    <source>
        <dbReference type="EMBL" id="CAB9507094.1"/>
    </source>
</evidence>
<evidence type="ECO:0000256" key="16">
    <source>
        <dbReference type="ARBA" id="ARBA00035852"/>
    </source>
</evidence>